<dbReference type="GO" id="GO:0005634">
    <property type="term" value="C:nucleus"/>
    <property type="evidence" value="ECO:0007669"/>
    <property type="project" value="TreeGrafter"/>
</dbReference>
<organism evidence="6 7">
    <name type="scientific">Latimeria chalumnae</name>
    <name type="common">Coelacanth</name>
    <dbReference type="NCBI Taxonomy" id="7897"/>
    <lineage>
        <taxon>Eukaryota</taxon>
        <taxon>Metazoa</taxon>
        <taxon>Chordata</taxon>
        <taxon>Craniata</taxon>
        <taxon>Vertebrata</taxon>
        <taxon>Euteleostomi</taxon>
        <taxon>Coelacanthiformes</taxon>
        <taxon>Coelacanthidae</taxon>
        <taxon>Latimeria</taxon>
    </lineage>
</organism>
<keyword evidence="2" id="KW-0963">Cytoplasm</keyword>
<feature type="region of interest" description="Disordered" evidence="5">
    <location>
        <begin position="1195"/>
        <end position="1225"/>
    </location>
</feature>
<feature type="region of interest" description="Disordered" evidence="5">
    <location>
        <begin position="1"/>
        <end position="27"/>
    </location>
</feature>
<evidence type="ECO:0000256" key="2">
    <source>
        <dbReference type="ARBA" id="ARBA00022490"/>
    </source>
</evidence>
<dbReference type="STRING" id="7897.ENSLACP00000010423"/>
<dbReference type="EMBL" id="AFYH01151715">
    <property type="status" value="NOT_ANNOTATED_CDS"/>
    <property type="molecule type" value="Genomic_DNA"/>
</dbReference>
<feature type="region of interest" description="Disordered" evidence="5">
    <location>
        <begin position="1029"/>
        <end position="1068"/>
    </location>
</feature>
<feature type="region of interest" description="Disordered" evidence="5">
    <location>
        <begin position="67"/>
        <end position="101"/>
    </location>
</feature>
<dbReference type="eggNOG" id="ENOG502QTP7">
    <property type="taxonomic scope" value="Eukaryota"/>
</dbReference>
<dbReference type="AlphaFoldDB" id="H3ALA2"/>
<dbReference type="FunCoup" id="H3ALA2">
    <property type="interactions" value="1115"/>
</dbReference>
<evidence type="ECO:0000256" key="1">
    <source>
        <dbReference type="ARBA" id="ARBA00004496"/>
    </source>
</evidence>
<feature type="compositionally biased region" description="Polar residues" evidence="5">
    <location>
        <begin position="86"/>
        <end position="96"/>
    </location>
</feature>
<name>H3ALA2_LATCH</name>
<feature type="compositionally biased region" description="Polar residues" evidence="5">
    <location>
        <begin position="1195"/>
        <end position="1216"/>
    </location>
</feature>
<dbReference type="InterPro" id="IPR051976">
    <property type="entry name" value="Synaptopodin_domain"/>
</dbReference>
<dbReference type="EMBL" id="AFYH01151716">
    <property type="status" value="NOT_ANNOTATED_CDS"/>
    <property type="molecule type" value="Genomic_DNA"/>
</dbReference>
<dbReference type="PANTHER" id="PTHR24217:SF9">
    <property type="entry name" value="SYNAPTOPODIN-2"/>
    <property type="match status" value="1"/>
</dbReference>
<dbReference type="PANTHER" id="PTHR24217">
    <property type="entry name" value="PUTATIVE-RELATED"/>
    <property type="match status" value="1"/>
</dbReference>
<comment type="similarity">
    <text evidence="4">Belongs to the synaptopodin family.</text>
</comment>
<dbReference type="GO" id="GO:0015629">
    <property type="term" value="C:actin cytoskeleton"/>
    <property type="evidence" value="ECO:0007669"/>
    <property type="project" value="TreeGrafter"/>
</dbReference>
<protein>
    <submittedName>
        <fullName evidence="6">Synaptopodin 2</fullName>
    </submittedName>
</protein>
<feature type="compositionally biased region" description="Polar residues" evidence="5">
    <location>
        <begin position="7"/>
        <end position="17"/>
    </location>
</feature>
<dbReference type="Ensembl" id="ENSLACT00000010502.1">
    <property type="protein sequence ID" value="ENSLACP00000010423.1"/>
    <property type="gene ID" value="ENSLACG00000009181.1"/>
</dbReference>
<evidence type="ECO:0000256" key="3">
    <source>
        <dbReference type="ARBA" id="ARBA00022553"/>
    </source>
</evidence>
<dbReference type="HOGENOM" id="CLU_007120_0_0_1"/>
<gene>
    <name evidence="6" type="primary">SYNPO2</name>
</gene>
<proteinExistence type="inferred from homology"/>
<dbReference type="OMA" id="MPASWKY"/>
<feature type="compositionally biased region" description="Basic residues" evidence="5">
    <location>
        <begin position="275"/>
        <end position="287"/>
    </location>
</feature>
<feature type="compositionally biased region" description="Pro residues" evidence="5">
    <location>
        <begin position="688"/>
        <end position="699"/>
    </location>
</feature>
<dbReference type="InParanoid" id="H3ALA2"/>
<dbReference type="Proteomes" id="UP000008672">
    <property type="component" value="Unassembled WGS sequence"/>
</dbReference>
<accession>H3ALA2</accession>
<reference evidence="7" key="1">
    <citation type="submission" date="2011-08" db="EMBL/GenBank/DDBJ databases">
        <title>The draft genome of Latimeria chalumnae.</title>
        <authorList>
            <person name="Di Palma F."/>
            <person name="Alfoldi J."/>
            <person name="Johnson J."/>
            <person name="Berlin A."/>
            <person name="Gnerre S."/>
            <person name="Jaffe D."/>
            <person name="MacCallum I."/>
            <person name="Young S."/>
            <person name="Walker B.J."/>
            <person name="Lander E."/>
            <person name="Lindblad-Toh K."/>
        </authorList>
    </citation>
    <scope>NUCLEOTIDE SEQUENCE [LARGE SCALE GENOMIC DNA]</scope>
    <source>
        <strain evidence="7">Wild caught</strain>
    </source>
</reference>
<dbReference type="Bgee" id="ENSLACG00000009181">
    <property type="expression patterns" value="Expressed in muscle tissue and 6 other cell types or tissues"/>
</dbReference>
<dbReference type="GO" id="GO:0003779">
    <property type="term" value="F:actin binding"/>
    <property type="evidence" value="ECO:0007669"/>
    <property type="project" value="TreeGrafter"/>
</dbReference>
<evidence type="ECO:0000256" key="4">
    <source>
        <dbReference type="ARBA" id="ARBA00038161"/>
    </source>
</evidence>
<reference evidence="6" key="2">
    <citation type="submission" date="2025-08" db="UniProtKB">
        <authorList>
            <consortium name="Ensembl"/>
        </authorList>
    </citation>
    <scope>IDENTIFICATION</scope>
</reference>
<feature type="region of interest" description="Disordered" evidence="5">
    <location>
        <begin position="260"/>
        <end position="296"/>
    </location>
</feature>
<comment type="subcellular location">
    <subcellularLocation>
        <location evidence="1">Cytoplasm</location>
    </subcellularLocation>
</comment>
<evidence type="ECO:0000313" key="7">
    <source>
        <dbReference type="Proteomes" id="UP000008672"/>
    </source>
</evidence>
<evidence type="ECO:0000256" key="5">
    <source>
        <dbReference type="SAM" id="MobiDB-lite"/>
    </source>
</evidence>
<dbReference type="GO" id="GO:0032233">
    <property type="term" value="P:positive regulation of actin filament bundle assembly"/>
    <property type="evidence" value="ECO:0007669"/>
    <property type="project" value="TreeGrafter"/>
</dbReference>
<keyword evidence="7" id="KW-1185">Reference proteome</keyword>
<keyword evidence="3" id="KW-0597">Phosphoprotein</keyword>
<evidence type="ECO:0000313" key="6">
    <source>
        <dbReference type="Ensembl" id="ENSLACP00000010423.1"/>
    </source>
</evidence>
<feature type="region of interest" description="Disordered" evidence="5">
    <location>
        <begin position="684"/>
        <end position="732"/>
    </location>
</feature>
<sequence>SLVLHINRSSNGMTENLESSEPDTEAADCGKIKNKDYVESTTLQIRAARQALPRELYISESQDEAYYGETESDTDVLGAKQEKQKTINPWPSPQESGSRRERLMYDTASVEEKEEIKQGTLVELQLSLSRDSVGNASAAAFTVLGTQQCVPSDQDPKVQYDETGQNWESEAPEDRVRKEAVHWATKSIQIASAREGAEVQGAEAKDPSLARVQVILDCSDREKETIGSLASSGCVDSQVEGGYSEEAPPSAVFFGISSEGTEQGAEQQHSERDHIRPHKHRARHARLRRSESLSEKQVKEAKSKCKRIALLLTAAPNPNSKGVLMFKKRRQRAKKYTLVSYGTGELEQEEEEGDEEDTFEITLVGTSDSEIDEDFFSDANNTAQIVTFDWDTDLLEVERKVKSEDEMERLPETKGKGALMFAKRRQRIDQLTAEQDEMRRLGIPVEEPREATIAESIKTESSYHTKENSYVESSVRTQSQVNERYIEVNHQQSPVTGIQNGIGGGPAIVGTFQSTETQKSIVTNRMPRPFPGVQNRAAVPFSSVQGVASPISDLPAPPLYSSLSPPPEPMYRVVSPPVATKANTAVWSPTGSMEQIASRDERISVPAKRTGILQETRKRNTSKPMFTFKEPPKVCPNPALLSLVQRKETKRGQPGAGGGFESGPEEDYLSLGAEACNFMHTAAAKQKTPPPVAPKPSIKPSPSAITPVSPPWSPPAEAASQPLVFPSQNTTPQVTVPQPVSIAQPVNSLYPPSATLNLAATPATQGAASGQIYTSKTPPSTPVANTAPAGGVGPAYEMPALKGRGAELFARRQSRMEKFVVDSAAVQANKARSASPTPSLPASWKYSPNVRAPPPLAYNPIHSPFYPPAAAKIAAKSSSAAAAATSTKTSTKGKSTTKVLNALDVFKHQPYQLNSALFTFQPTDTKAPLPKGAPIPRQPIKFEPMPPVKPAQPSRPLSETYHGTVRAQPVSTGPVYSSTPLPQPGANALFHSSVSMATNETHTAPSYPMFSKQEPTTSTLIKVPRPKFSAKKAGVAAQDRESGRSLSLPGGMSTAAHPSGPSTSSVAFQPTYKQPTMAASRLDQPYKKLTPWEAAAISPLGLVDDAFAARNLQESIAANVVSAARKKSLPEPPAEWKERVSYVPPPQNKYSNVGMFSARGRSVITSPIKSTVSAPGSTVQYGSSVHSPYYPQRSMTESDVVSLGSGSDHTDLNYNSYPKGWRRPT</sequence>
<dbReference type="GO" id="GO:0030018">
    <property type="term" value="C:Z disc"/>
    <property type="evidence" value="ECO:0007669"/>
    <property type="project" value="TreeGrafter"/>
</dbReference>
<reference evidence="6" key="3">
    <citation type="submission" date="2025-09" db="UniProtKB">
        <authorList>
            <consortium name="Ensembl"/>
        </authorList>
    </citation>
    <scope>IDENTIFICATION</scope>
</reference>
<feature type="region of interest" description="Disordered" evidence="5">
    <location>
        <begin position="937"/>
        <end position="959"/>
    </location>
</feature>
<dbReference type="GeneTree" id="ENSGT00950000183054"/>
<dbReference type="EMBL" id="AFYH01151717">
    <property type="status" value="NOT_ANNOTATED_CDS"/>
    <property type="molecule type" value="Genomic_DNA"/>
</dbReference>